<keyword evidence="4" id="KW-1185">Reference proteome</keyword>
<dbReference type="EMBL" id="BMYF01000020">
    <property type="protein sequence ID" value="GHB47159.1"/>
    <property type="molecule type" value="Genomic_DNA"/>
</dbReference>
<reference evidence="3" key="1">
    <citation type="journal article" date="2014" name="Int. J. Syst. Evol. Microbiol.">
        <title>Complete genome sequence of Corynebacterium casei LMG S-19264T (=DSM 44701T), isolated from a smear-ripened cheese.</title>
        <authorList>
            <consortium name="US DOE Joint Genome Institute (JGI-PGF)"/>
            <person name="Walter F."/>
            <person name="Albersmeier A."/>
            <person name="Kalinowski J."/>
            <person name="Ruckert C."/>
        </authorList>
    </citation>
    <scope>NUCLEOTIDE SEQUENCE</scope>
    <source>
        <strain evidence="3">KCTC 23224</strain>
    </source>
</reference>
<keyword evidence="2" id="KW-0732">Signal</keyword>
<dbReference type="PROSITE" id="PS51257">
    <property type="entry name" value="PROKAR_LIPOPROTEIN"/>
    <property type="match status" value="1"/>
</dbReference>
<reference evidence="3" key="2">
    <citation type="submission" date="2020-09" db="EMBL/GenBank/DDBJ databases">
        <authorList>
            <person name="Sun Q."/>
            <person name="Kim S."/>
        </authorList>
    </citation>
    <scope>NUCLEOTIDE SEQUENCE</scope>
    <source>
        <strain evidence="3">KCTC 23224</strain>
    </source>
</reference>
<gene>
    <name evidence="3" type="ORF">GCM10008106_30120</name>
</gene>
<dbReference type="AlphaFoldDB" id="A0A8J3G6E5"/>
<feature type="chain" id="PRO_5035208699" description="SPOR domain-containing protein" evidence="2">
    <location>
        <begin position="23"/>
        <end position="192"/>
    </location>
</feature>
<proteinExistence type="predicted"/>
<sequence length="192" mass="21763">MNKSSLFLILGLGFLSSSCALFAPKQGSTGSPFDTYTEDLSVNRITFTDLDDIQLTQPEVVPSASSGSLAVDGDLAVAIQRNIDKNRSERTWSGFTVLVYSGVDREQAFKTRNELFTQFPDLKPDLQYQQPRYLLKVGKFLNRIEAQTHYYQLREKFPMARIIQDRFQREGYVNPDPIDDGERPNQVTGGRL</sequence>
<name>A0A8J3G6E5_9BACT</name>
<accession>A0A8J3G6E5</accession>
<dbReference type="RefSeq" id="WP_189584498.1">
    <property type="nucleotide sequence ID" value="NZ_BMYF01000020.1"/>
</dbReference>
<dbReference type="Proteomes" id="UP000642809">
    <property type="component" value="Unassembled WGS sequence"/>
</dbReference>
<evidence type="ECO:0000313" key="3">
    <source>
        <dbReference type="EMBL" id="GHB47159.1"/>
    </source>
</evidence>
<evidence type="ECO:0008006" key="5">
    <source>
        <dbReference type="Google" id="ProtNLM"/>
    </source>
</evidence>
<evidence type="ECO:0000256" key="1">
    <source>
        <dbReference type="SAM" id="MobiDB-lite"/>
    </source>
</evidence>
<comment type="caution">
    <text evidence="3">The sequence shown here is derived from an EMBL/GenBank/DDBJ whole genome shotgun (WGS) entry which is preliminary data.</text>
</comment>
<feature type="signal peptide" evidence="2">
    <location>
        <begin position="1"/>
        <end position="22"/>
    </location>
</feature>
<organism evidence="3 4">
    <name type="scientific">Mongoliitalea lutea</name>
    <dbReference type="NCBI Taxonomy" id="849756"/>
    <lineage>
        <taxon>Bacteria</taxon>
        <taxon>Pseudomonadati</taxon>
        <taxon>Bacteroidota</taxon>
        <taxon>Cytophagia</taxon>
        <taxon>Cytophagales</taxon>
        <taxon>Cyclobacteriaceae</taxon>
        <taxon>Mongoliitalea</taxon>
    </lineage>
</organism>
<feature type="region of interest" description="Disordered" evidence="1">
    <location>
        <begin position="171"/>
        <end position="192"/>
    </location>
</feature>
<evidence type="ECO:0000256" key="2">
    <source>
        <dbReference type="SAM" id="SignalP"/>
    </source>
</evidence>
<protein>
    <recommendedName>
        <fullName evidence="5">SPOR domain-containing protein</fullName>
    </recommendedName>
</protein>
<evidence type="ECO:0000313" key="4">
    <source>
        <dbReference type="Proteomes" id="UP000642809"/>
    </source>
</evidence>